<comment type="pathway">
    <text evidence="2">Amino-acid biosynthesis; L-arginine biosynthesis; L-arginine from L-ornithine and carbamoyl phosphate: step 1/3.</text>
</comment>
<feature type="binding site" evidence="7">
    <location>
        <position position="89"/>
    </location>
    <ligand>
        <name>carbamoyl phosphate</name>
        <dbReference type="ChEBI" id="CHEBI:58228"/>
    </ligand>
</feature>
<dbReference type="PRINTS" id="PR00100">
    <property type="entry name" value="AOTCASE"/>
</dbReference>
<dbReference type="GO" id="GO:0004585">
    <property type="term" value="F:ornithine carbamoyltransferase activity"/>
    <property type="evidence" value="ECO:0007669"/>
    <property type="project" value="UniProtKB-EC"/>
</dbReference>
<keyword evidence="7" id="KW-0963">Cytoplasm</keyword>
<comment type="subcellular location">
    <subcellularLocation>
        <location evidence="7">Cytoplasm</location>
    </subcellularLocation>
</comment>
<dbReference type="NCBIfam" id="NF001986">
    <property type="entry name" value="PRK00779.1"/>
    <property type="match status" value="1"/>
</dbReference>
<feature type="binding site" evidence="7">
    <location>
        <begin position="270"/>
        <end position="271"/>
    </location>
    <ligand>
        <name>carbamoyl phosphate</name>
        <dbReference type="ChEBI" id="CHEBI:58228"/>
    </ligand>
</feature>
<dbReference type="SUPFAM" id="SSF53671">
    <property type="entry name" value="Aspartate/ornithine carbamoyltransferase"/>
    <property type="match status" value="1"/>
</dbReference>
<accession>A0ABS5R7E7</accession>
<comment type="function">
    <text evidence="1">Reversibly catalyzes the transfer of the carbamoyl group from carbamoyl phosphate (CP) to the N(epsilon) atom of ornithine (ORN) to produce L-citrulline.</text>
</comment>
<comment type="catalytic activity">
    <reaction evidence="6 7">
        <text>carbamoyl phosphate + L-ornithine = L-citrulline + phosphate + H(+)</text>
        <dbReference type="Rhea" id="RHEA:19513"/>
        <dbReference type="ChEBI" id="CHEBI:15378"/>
        <dbReference type="ChEBI" id="CHEBI:43474"/>
        <dbReference type="ChEBI" id="CHEBI:46911"/>
        <dbReference type="ChEBI" id="CHEBI:57743"/>
        <dbReference type="ChEBI" id="CHEBI:58228"/>
        <dbReference type="EC" id="2.1.3.3"/>
    </reaction>
</comment>
<dbReference type="PANTHER" id="PTHR45753">
    <property type="entry name" value="ORNITHINE CARBAMOYLTRANSFERASE, MITOCHONDRIAL"/>
    <property type="match status" value="1"/>
</dbReference>
<dbReference type="InterPro" id="IPR002292">
    <property type="entry name" value="Orn/put_carbamltrans"/>
</dbReference>
<proteinExistence type="inferred from homology"/>
<dbReference type="RefSeq" id="WP_213754586.1">
    <property type="nucleotide sequence ID" value="NZ_JAHCQH010000015.1"/>
</dbReference>
<dbReference type="EC" id="2.1.3.3" evidence="4 7"/>
<dbReference type="InterPro" id="IPR006131">
    <property type="entry name" value="Asp_carbamoyltransf_Asp/Orn-bd"/>
</dbReference>
<name>A0ABS5R7E7_9HYPH</name>
<dbReference type="InterPro" id="IPR024904">
    <property type="entry name" value="OTCase_ArgI"/>
</dbReference>
<feature type="binding site" evidence="7">
    <location>
        <begin position="235"/>
        <end position="236"/>
    </location>
    <ligand>
        <name>L-ornithine</name>
        <dbReference type="ChEBI" id="CHEBI:46911"/>
    </ligand>
</feature>
<feature type="binding site" evidence="7">
    <location>
        <begin position="140"/>
        <end position="143"/>
    </location>
    <ligand>
        <name>carbamoyl phosphate</name>
        <dbReference type="ChEBI" id="CHEBI:58228"/>
    </ligand>
</feature>
<protein>
    <recommendedName>
        <fullName evidence="4 7">Ornithine carbamoyltransferase</fullName>
        <shortName evidence="7">OTCase</shortName>
        <ecNumber evidence="4 7">2.1.3.3</ecNumber>
    </recommendedName>
</protein>
<gene>
    <name evidence="10" type="primary">argF</name>
    <name evidence="10" type="ORF">KIP89_06385</name>
</gene>
<dbReference type="Gene3D" id="3.40.50.1370">
    <property type="entry name" value="Aspartate/ornithine carbamoyltransferase"/>
    <property type="match status" value="2"/>
</dbReference>
<feature type="binding site" evidence="7">
    <location>
        <position position="171"/>
    </location>
    <ligand>
        <name>L-ornithine</name>
        <dbReference type="ChEBI" id="CHEBI:46911"/>
    </ligand>
</feature>
<evidence type="ECO:0000259" key="9">
    <source>
        <dbReference type="Pfam" id="PF02729"/>
    </source>
</evidence>
<evidence type="ECO:0000256" key="6">
    <source>
        <dbReference type="ARBA" id="ARBA00048772"/>
    </source>
</evidence>
<evidence type="ECO:0000259" key="8">
    <source>
        <dbReference type="Pfam" id="PF00185"/>
    </source>
</evidence>
<dbReference type="InterPro" id="IPR036901">
    <property type="entry name" value="Asp/Orn_carbamoylTrfase_sf"/>
</dbReference>
<evidence type="ECO:0000313" key="11">
    <source>
        <dbReference type="Proteomes" id="UP001166585"/>
    </source>
</evidence>
<dbReference type="Pfam" id="PF02729">
    <property type="entry name" value="OTCace_N"/>
    <property type="match status" value="1"/>
</dbReference>
<keyword evidence="5 7" id="KW-0808">Transferase</keyword>
<evidence type="ECO:0000256" key="3">
    <source>
        <dbReference type="ARBA" id="ARBA00007805"/>
    </source>
</evidence>
<dbReference type="PRINTS" id="PR00102">
    <property type="entry name" value="OTCASE"/>
</dbReference>
<evidence type="ECO:0000256" key="5">
    <source>
        <dbReference type="ARBA" id="ARBA00022679"/>
    </source>
</evidence>
<organism evidence="10 11">
    <name type="scientific">Ancylobacter radicis</name>
    <dbReference type="NCBI Taxonomy" id="2836179"/>
    <lineage>
        <taxon>Bacteria</taxon>
        <taxon>Pseudomonadati</taxon>
        <taxon>Pseudomonadota</taxon>
        <taxon>Alphaproteobacteria</taxon>
        <taxon>Hyphomicrobiales</taxon>
        <taxon>Xanthobacteraceae</taxon>
        <taxon>Ancylobacter</taxon>
    </lineage>
</organism>
<reference evidence="10" key="1">
    <citation type="submission" date="2021-05" db="EMBL/GenBank/DDBJ databases">
        <authorList>
            <person name="Sun Q."/>
            <person name="Inoue M."/>
        </authorList>
    </citation>
    <scope>NUCLEOTIDE SEQUENCE</scope>
    <source>
        <strain evidence="10">VKM B-3255</strain>
    </source>
</reference>
<comment type="similarity">
    <text evidence="3 7">Belongs to the aspartate/ornithine carbamoyltransferase superfamily. OTCase family.</text>
</comment>
<feature type="binding site" evidence="7">
    <location>
        <position position="298"/>
    </location>
    <ligand>
        <name>carbamoyl phosphate</name>
        <dbReference type="ChEBI" id="CHEBI:58228"/>
    </ligand>
</feature>
<evidence type="ECO:0000256" key="1">
    <source>
        <dbReference type="ARBA" id="ARBA00003822"/>
    </source>
</evidence>
<evidence type="ECO:0000256" key="2">
    <source>
        <dbReference type="ARBA" id="ARBA00004975"/>
    </source>
</evidence>
<sequence length="315" mass="34452">MSANNGATGSTVKHFLDLDVLSADELRALMRFSHDLKSRRREVAAEKPFAGKVLAMVFDQPSTRTRISFDVAMRQLGGETIMLTGAEMQLGRGETIADTAKVLSRYVDAIMIRILDHEALEELAAYASVPVINGLTRESHPCQIMADVMTFEEHKGPIAGRTVAWTGDANNVLTSWVHAAQRFDFALNVATPPELAPRPALIDWARSTGAKVRFGHSAEEAVEGADCVVTDTWVSMGDAETERRHNLLQPYQVNGGLMRRAASDAIFMHCLPAHRGEEVTDEVMDGPQSVVFDEAENRLHAQKGILAWCLEGAAA</sequence>
<dbReference type="EMBL" id="JAHCQH010000015">
    <property type="protein sequence ID" value="MBS9476729.1"/>
    <property type="molecule type" value="Genomic_DNA"/>
</dbReference>
<dbReference type="InterPro" id="IPR006132">
    <property type="entry name" value="Asp/Orn_carbamoyltranf_P-bd"/>
</dbReference>
<dbReference type="Pfam" id="PF00185">
    <property type="entry name" value="OTCace"/>
    <property type="match status" value="1"/>
</dbReference>
<dbReference type="InterPro" id="IPR006130">
    <property type="entry name" value="Asp/Orn_carbamoylTrfase"/>
</dbReference>
<feature type="binding site" evidence="7">
    <location>
        <position position="231"/>
    </location>
    <ligand>
        <name>L-ornithine</name>
        <dbReference type="ChEBI" id="CHEBI:46911"/>
    </ligand>
</feature>
<dbReference type="NCBIfam" id="TIGR00658">
    <property type="entry name" value="orni_carb_tr"/>
    <property type="match status" value="1"/>
</dbReference>
<dbReference type="Proteomes" id="UP001166585">
    <property type="component" value="Unassembled WGS sequence"/>
</dbReference>
<feature type="binding site" evidence="7">
    <location>
        <begin position="62"/>
        <end position="65"/>
    </location>
    <ligand>
        <name>carbamoyl phosphate</name>
        <dbReference type="ChEBI" id="CHEBI:58228"/>
    </ligand>
</feature>
<feature type="binding site" evidence="7">
    <location>
        <position position="113"/>
    </location>
    <ligand>
        <name>carbamoyl phosphate</name>
        <dbReference type="ChEBI" id="CHEBI:58228"/>
    </ligand>
</feature>
<dbReference type="HAMAP" id="MF_01109">
    <property type="entry name" value="OTCase"/>
    <property type="match status" value="1"/>
</dbReference>
<evidence type="ECO:0000256" key="4">
    <source>
        <dbReference type="ARBA" id="ARBA00013007"/>
    </source>
</evidence>
<evidence type="ECO:0000313" key="10">
    <source>
        <dbReference type="EMBL" id="MBS9476729.1"/>
    </source>
</evidence>
<feature type="domain" description="Aspartate/ornithine carbamoyltransferase carbamoyl-P binding" evidence="9">
    <location>
        <begin position="13"/>
        <end position="153"/>
    </location>
</feature>
<comment type="caution">
    <text evidence="10">The sequence shown here is derived from an EMBL/GenBank/DDBJ whole genome shotgun (WGS) entry which is preliminary data.</text>
</comment>
<evidence type="ECO:0000256" key="7">
    <source>
        <dbReference type="HAMAP-Rule" id="MF_01109"/>
    </source>
</evidence>
<feature type="domain" description="Aspartate/ornithine carbamoyltransferase Asp/Orn-binding" evidence="8">
    <location>
        <begin position="160"/>
        <end position="309"/>
    </location>
</feature>
<keyword evidence="11" id="KW-1185">Reference proteome</keyword>
<dbReference type="PANTHER" id="PTHR45753:SF3">
    <property type="entry name" value="ORNITHINE TRANSCARBAMYLASE, MITOCHONDRIAL"/>
    <property type="match status" value="1"/>
</dbReference>